<dbReference type="RefSeq" id="XP_009045114.1">
    <property type="nucleotide sequence ID" value="XM_009046866.1"/>
</dbReference>
<dbReference type="GO" id="GO:0042026">
    <property type="term" value="P:protein refolding"/>
    <property type="evidence" value="ECO:0007669"/>
    <property type="project" value="TreeGrafter"/>
</dbReference>
<evidence type="ECO:0000313" key="4">
    <source>
        <dbReference type="EMBL" id="ESP04168.1"/>
    </source>
</evidence>
<dbReference type="GO" id="GO:0009408">
    <property type="term" value="P:response to heat"/>
    <property type="evidence" value="ECO:0007669"/>
    <property type="project" value="TreeGrafter"/>
</dbReference>
<keyword evidence="5" id="KW-1185">Reference proteome</keyword>
<organism evidence="4 5">
    <name type="scientific">Lottia gigantea</name>
    <name type="common">Giant owl limpet</name>
    <dbReference type="NCBI Taxonomy" id="225164"/>
    <lineage>
        <taxon>Eukaryota</taxon>
        <taxon>Metazoa</taxon>
        <taxon>Spiralia</taxon>
        <taxon>Lophotrochozoa</taxon>
        <taxon>Mollusca</taxon>
        <taxon>Gastropoda</taxon>
        <taxon>Patellogastropoda</taxon>
        <taxon>Lottioidea</taxon>
        <taxon>Lottiidae</taxon>
        <taxon>Lottia</taxon>
    </lineage>
</organism>
<feature type="non-terminal residue" evidence="4">
    <location>
        <position position="86"/>
    </location>
</feature>
<dbReference type="Pfam" id="PF00011">
    <property type="entry name" value="HSP20"/>
    <property type="match status" value="1"/>
</dbReference>
<dbReference type="GO" id="GO:0005737">
    <property type="term" value="C:cytoplasm"/>
    <property type="evidence" value="ECO:0007669"/>
    <property type="project" value="TreeGrafter"/>
</dbReference>
<dbReference type="GO" id="GO:0005634">
    <property type="term" value="C:nucleus"/>
    <property type="evidence" value="ECO:0007669"/>
    <property type="project" value="TreeGrafter"/>
</dbReference>
<evidence type="ECO:0000256" key="1">
    <source>
        <dbReference type="PROSITE-ProRule" id="PRU00285"/>
    </source>
</evidence>
<dbReference type="PROSITE" id="PS01031">
    <property type="entry name" value="SHSP"/>
    <property type="match status" value="1"/>
</dbReference>
<dbReference type="KEGG" id="lgi:LOTGIDRAFT_69964"/>
<dbReference type="SUPFAM" id="SSF49764">
    <property type="entry name" value="HSP20-like chaperones"/>
    <property type="match status" value="1"/>
</dbReference>
<dbReference type="PANTHER" id="PTHR45640:SF26">
    <property type="entry name" value="RE23625P"/>
    <property type="match status" value="1"/>
</dbReference>
<dbReference type="CDD" id="cd06526">
    <property type="entry name" value="metazoan_ACD"/>
    <property type="match status" value="1"/>
</dbReference>
<dbReference type="PRINTS" id="PR00299">
    <property type="entry name" value="ACRYSTALLIN"/>
</dbReference>
<dbReference type="HOGENOM" id="CLU_095001_7_2_1"/>
<evidence type="ECO:0000259" key="3">
    <source>
        <dbReference type="PROSITE" id="PS01031"/>
    </source>
</evidence>
<dbReference type="STRING" id="225164.V4B1G4"/>
<comment type="similarity">
    <text evidence="1 2">Belongs to the small heat shock protein (HSP20) family.</text>
</comment>
<dbReference type="CTD" id="20251944"/>
<feature type="domain" description="SHSP" evidence="3">
    <location>
        <begin position="1"/>
        <end position="86"/>
    </location>
</feature>
<dbReference type="GO" id="GO:0051082">
    <property type="term" value="F:unfolded protein binding"/>
    <property type="evidence" value="ECO:0007669"/>
    <property type="project" value="TreeGrafter"/>
</dbReference>
<dbReference type="EMBL" id="KB199861">
    <property type="protein sequence ID" value="ESP04168.1"/>
    <property type="molecule type" value="Genomic_DNA"/>
</dbReference>
<dbReference type="Proteomes" id="UP000030746">
    <property type="component" value="Unassembled WGS sequence"/>
</dbReference>
<gene>
    <name evidence="4" type="ORF">LOTGIDRAFT_69964</name>
</gene>
<dbReference type="InterPro" id="IPR002068">
    <property type="entry name" value="A-crystallin/Hsp20_dom"/>
</dbReference>
<accession>V4B1G4</accession>
<evidence type="ECO:0000256" key="2">
    <source>
        <dbReference type="RuleBase" id="RU003616"/>
    </source>
</evidence>
<protein>
    <recommendedName>
        <fullName evidence="3">SHSP domain-containing protein</fullName>
    </recommendedName>
</protein>
<dbReference type="GeneID" id="20251944"/>
<dbReference type="InterPro" id="IPR008978">
    <property type="entry name" value="HSP20-like_chaperone"/>
</dbReference>
<evidence type="ECO:0000313" key="5">
    <source>
        <dbReference type="Proteomes" id="UP000030746"/>
    </source>
</evidence>
<dbReference type="PANTHER" id="PTHR45640">
    <property type="entry name" value="HEAT SHOCK PROTEIN HSP-12.2-RELATED"/>
    <property type="match status" value="1"/>
</dbReference>
<dbReference type="Gene3D" id="2.60.40.790">
    <property type="match status" value="1"/>
</dbReference>
<dbReference type="OMA" id="HMEESPG"/>
<dbReference type="InterPro" id="IPR001436">
    <property type="entry name" value="Alpha-crystallin/sHSP_animal"/>
</dbReference>
<name>V4B1G4_LOTGI</name>
<sequence length="86" mass="9802">PFVTDLDGNKKLSIRFDVSQFKPEEISVRTMDNKLMIQAKHTEESPGRKVYREFSKQYILPNKIDPVKLESILSQDGVLSIQAPAP</sequence>
<dbReference type="OrthoDB" id="10060792at2759"/>
<feature type="non-terminal residue" evidence="4">
    <location>
        <position position="1"/>
    </location>
</feature>
<reference evidence="4 5" key="1">
    <citation type="journal article" date="2013" name="Nature">
        <title>Insights into bilaterian evolution from three spiralian genomes.</title>
        <authorList>
            <person name="Simakov O."/>
            <person name="Marletaz F."/>
            <person name="Cho S.J."/>
            <person name="Edsinger-Gonzales E."/>
            <person name="Havlak P."/>
            <person name="Hellsten U."/>
            <person name="Kuo D.H."/>
            <person name="Larsson T."/>
            <person name="Lv J."/>
            <person name="Arendt D."/>
            <person name="Savage R."/>
            <person name="Osoegawa K."/>
            <person name="de Jong P."/>
            <person name="Grimwood J."/>
            <person name="Chapman J.A."/>
            <person name="Shapiro H."/>
            <person name="Aerts A."/>
            <person name="Otillar R.P."/>
            <person name="Terry A.Y."/>
            <person name="Boore J.L."/>
            <person name="Grigoriev I.V."/>
            <person name="Lindberg D.R."/>
            <person name="Seaver E.C."/>
            <person name="Weisblat D.A."/>
            <person name="Putnam N.H."/>
            <person name="Rokhsar D.S."/>
        </authorList>
    </citation>
    <scope>NUCLEOTIDE SEQUENCE [LARGE SCALE GENOMIC DNA]</scope>
</reference>
<dbReference type="AlphaFoldDB" id="V4B1G4"/>
<proteinExistence type="inferred from homology"/>